<evidence type="ECO:0000313" key="2">
    <source>
        <dbReference type="Proteomes" id="UP000267821"/>
    </source>
</evidence>
<dbReference type="InParanoid" id="A0A3N4M3W4"/>
<organism evidence="1 2">
    <name type="scientific">Terfezia boudieri ATCC MYA-4762</name>
    <dbReference type="NCBI Taxonomy" id="1051890"/>
    <lineage>
        <taxon>Eukaryota</taxon>
        <taxon>Fungi</taxon>
        <taxon>Dikarya</taxon>
        <taxon>Ascomycota</taxon>
        <taxon>Pezizomycotina</taxon>
        <taxon>Pezizomycetes</taxon>
        <taxon>Pezizales</taxon>
        <taxon>Pezizaceae</taxon>
        <taxon>Terfezia</taxon>
    </lineage>
</organism>
<name>A0A3N4M3W4_9PEZI</name>
<sequence>MPPSLCPPDYPEVGFRHRRSNQTDLFIPHSTFPGIPLPEGCVASQSAYPKSTGDGLKPVFNWGFLCEIRDAWPYGFWKFHIKLSAARDRQQERKKTPTLAGLVEVVLLNTEPMAGNVLAWNSREETPSLFNCHPLGFCATKTKNCKFYPMQQRISKASLAEHILQQYSQNDHEPAFQSLGRVVGYCEQAIRLNETNYKATGDELLPSFSNYFCPCFRPWDKHLPFAQVHAKSIVQL</sequence>
<evidence type="ECO:0000313" key="1">
    <source>
        <dbReference type="EMBL" id="RPB29740.1"/>
    </source>
</evidence>
<reference evidence="1 2" key="1">
    <citation type="journal article" date="2018" name="Nat. Ecol. Evol.">
        <title>Pezizomycetes genomes reveal the molecular basis of ectomycorrhizal truffle lifestyle.</title>
        <authorList>
            <person name="Murat C."/>
            <person name="Payen T."/>
            <person name="Noel B."/>
            <person name="Kuo A."/>
            <person name="Morin E."/>
            <person name="Chen J."/>
            <person name="Kohler A."/>
            <person name="Krizsan K."/>
            <person name="Balestrini R."/>
            <person name="Da Silva C."/>
            <person name="Montanini B."/>
            <person name="Hainaut M."/>
            <person name="Levati E."/>
            <person name="Barry K.W."/>
            <person name="Belfiori B."/>
            <person name="Cichocki N."/>
            <person name="Clum A."/>
            <person name="Dockter R.B."/>
            <person name="Fauchery L."/>
            <person name="Guy J."/>
            <person name="Iotti M."/>
            <person name="Le Tacon F."/>
            <person name="Lindquist E.A."/>
            <person name="Lipzen A."/>
            <person name="Malagnac F."/>
            <person name="Mello A."/>
            <person name="Molinier V."/>
            <person name="Miyauchi S."/>
            <person name="Poulain J."/>
            <person name="Riccioni C."/>
            <person name="Rubini A."/>
            <person name="Sitrit Y."/>
            <person name="Splivallo R."/>
            <person name="Traeger S."/>
            <person name="Wang M."/>
            <person name="Zifcakova L."/>
            <person name="Wipf D."/>
            <person name="Zambonelli A."/>
            <person name="Paolocci F."/>
            <person name="Nowrousian M."/>
            <person name="Ottonello S."/>
            <person name="Baldrian P."/>
            <person name="Spatafora J.W."/>
            <person name="Henrissat B."/>
            <person name="Nagy L.G."/>
            <person name="Aury J.M."/>
            <person name="Wincker P."/>
            <person name="Grigoriev I.V."/>
            <person name="Bonfante P."/>
            <person name="Martin F.M."/>
        </authorList>
    </citation>
    <scope>NUCLEOTIDE SEQUENCE [LARGE SCALE GENOMIC DNA]</scope>
    <source>
        <strain evidence="1 2">ATCC MYA-4762</strain>
    </source>
</reference>
<accession>A0A3N4M3W4</accession>
<dbReference type="AlphaFoldDB" id="A0A3N4M3W4"/>
<keyword evidence="2" id="KW-1185">Reference proteome</keyword>
<dbReference type="Proteomes" id="UP000267821">
    <property type="component" value="Unassembled WGS sequence"/>
</dbReference>
<proteinExistence type="predicted"/>
<protein>
    <submittedName>
        <fullName evidence="1">Uncharacterized protein</fullName>
    </submittedName>
</protein>
<dbReference type="EMBL" id="ML121527">
    <property type="protein sequence ID" value="RPB29740.1"/>
    <property type="molecule type" value="Genomic_DNA"/>
</dbReference>
<gene>
    <name evidence="1" type="ORF">L211DRAFT_864318</name>
</gene>